<evidence type="ECO:0000256" key="1">
    <source>
        <dbReference type="SAM" id="MobiDB-lite"/>
    </source>
</evidence>
<dbReference type="OrthoDB" id="6022652at2759"/>
<organism evidence="2 3">
    <name type="scientific">Nesidiocoris tenuis</name>
    <dbReference type="NCBI Taxonomy" id="355587"/>
    <lineage>
        <taxon>Eukaryota</taxon>
        <taxon>Metazoa</taxon>
        <taxon>Ecdysozoa</taxon>
        <taxon>Arthropoda</taxon>
        <taxon>Hexapoda</taxon>
        <taxon>Insecta</taxon>
        <taxon>Pterygota</taxon>
        <taxon>Neoptera</taxon>
        <taxon>Paraneoptera</taxon>
        <taxon>Hemiptera</taxon>
        <taxon>Heteroptera</taxon>
        <taxon>Panheteroptera</taxon>
        <taxon>Cimicomorpha</taxon>
        <taxon>Miridae</taxon>
        <taxon>Dicyphina</taxon>
        <taxon>Nesidiocoris</taxon>
    </lineage>
</organism>
<evidence type="ECO:0000313" key="3">
    <source>
        <dbReference type="Proteomes" id="UP000479000"/>
    </source>
</evidence>
<dbReference type="PANTHER" id="PTHR22741">
    <property type="entry name" value="P140CAP/SNIP-RELATED"/>
    <property type="match status" value="1"/>
</dbReference>
<reference evidence="2 3" key="1">
    <citation type="submission" date="2020-02" db="EMBL/GenBank/DDBJ databases">
        <authorList>
            <person name="Ferguson B K."/>
        </authorList>
    </citation>
    <scope>NUCLEOTIDE SEQUENCE [LARGE SCALE GENOMIC DNA]</scope>
</reference>
<feature type="region of interest" description="Disordered" evidence="1">
    <location>
        <begin position="134"/>
        <end position="299"/>
    </location>
</feature>
<feature type="region of interest" description="Disordered" evidence="1">
    <location>
        <begin position="1"/>
        <end position="117"/>
    </location>
</feature>
<feature type="region of interest" description="Disordered" evidence="1">
    <location>
        <begin position="821"/>
        <end position="950"/>
    </location>
</feature>
<feature type="region of interest" description="Disordered" evidence="1">
    <location>
        <begin position="332"/>
        <end position="424"/>
    </location>
</feature>
<feature type="compositionally biased region" description="Polar residues" evidence="1">
    <location>
        <begin position="243"/>
        <end position="262"/>
    </location>
</feature>
<accession>A0A6H5GNN0</accession>
<feature type="compositionally biased region" description="Gly residues" evidence="1">
    <location>
        <begin position="827"/>
        <end position="842"/>
    </location>
</feature>
<dbReference type="EMBL" id="CADCXU010015126">
    <property type="protein sequence ID" value="CAB0004665.1"/>
    <property type="molecule type" value="Genomic_DNA"/>
</dbReference>
<evidence type="ECO:0000313" key="2">
    <source>
        <dbReference type="EMBL" id="CAB0004665.1"/>
    </source>
</evidence>
<feature type="compositionally biased region" description="Polar residues" evidence="1">
    <location>
        <begin position="175"/>
        <end position="193"/>
    </location>
</feature>
<gene>
    <name evidence="2" type="ORF">NTEN_LOCUS10142</name>
</gene>
<dbReference type="AlphaFoldDB" id="A0A6H5GNN0"/>
<dbReference type="Proteomes" id="UP000479000">
    <property type="component" value="Unassembled WGS sequence"/>
</dbReference>
<dbReference type="InterPro" id="IPR051825">
    <property type="entry name" value="SRCIN1"/>
</dbReference>
<name>A0A6H5GNN0_9HEMI</name>
<keyword evidence="3" id="KW-1185">Reference proteome</keyword>
<proteinExistence type="predicted"/>
<protein>
    <submittedName>
        <fullName evidence="2">Uncharacterized protein</fullName>
    </submittedName>
</protein>
<dbReference type="PANTHER" id="PTHR22741:SF10">
    <property type="entry name" value="COILED-COIL DOMAIN-CONTAINING PROTEIN CG32809"/>
    <property type="match status" value="1"/>
</dbReference>
<sequence>MDGRNFSPSPVYGQTARKSDNSTYAYLKGPRSPNFEQNDRGDAPSPIYGSSVRRQGAISPIRRPDAPSPIARHNAPSPVYAIAKKPGSLAQVHPAPNAIRKPNSPSPVQMSSKRPEINSLYGYVQKPETLYADAVDGQSPQRLKKPETPLYGFTKKIPAGMDPVYSDVVKRRPDQGQTQIRMTVTQRPTSPSNGDPIYSRAGGRSPGGTSSESNSPLPPPHGRAAGANSPMVRLANERPMNSPRIQNSPVGNLKTAGTQSPISAILDQSRERPYSPMLSQSNSPSHRNHAASPIYGRSLTPNNLRSGCVSPTRNSGFTPDTSLVLEERKEQLKRHDWKEAGAGGRPPSGRKYLQTAEPPQRNRPLTRGAYERRERKPAVPVAPRELRRVPIPPEPPRAAQGPGFSLSGIALSPRKPPHDNPTGSAPTSIFARRVFDLDFSAFPAATRVPVRNGAARPNAGLNRRGTESPRDRIAEGLNRLRNVGSRSVASALEAEREGCYAHPMEEQGQGQSVRLVDVDDEIVDEKEAEIRHEERRYADNGLFPSLSTMGGVLRYRTPRGWNPPHELEPHPSTPPMIGAAASWRPMDQNVQSSTGPLSFGMPSQILAHWRSKKTRENGIGNVSYIPNHHATYLNFRVLGLTKTNIPVQEIWKKGSYLHFCYKSCRTLEFGKLQTKLSPEAVKLIGIFLFEDSTSNPRFPKKNGAEMAAKAAERTQIPTKESFLTLCCPQTSIAPAPGSSRPQLRLLLALRTVWWRHNSAATNIFDPMGTKTFVFPGRSRTFEIRPFRSLATPSKPPLSPARPLALQYPHARQLSASLGRLEEEGRGGEGGGGSGGGGGGGRSRGSRSRGEEALRRHTLGAPDRYSGLRAMDLESPQPRGYPPPNMLLDDDPGIMSEVETSSTGFRRGNKQRSSLPVVRTPSKTLERPLEALSQSEARAPRLDPPTDGSSRRIRLSNVSGCVLTMEYMESPHVKIYIHDSSKDMFYELEDLRSHLRDIRDRSVLRLFESDDVVGGGLGLGMGITPGTIPTWDQDQSYFSEPEFDSDYQHQHIHKTKVCQYGIIPYFWDNVGS</sequence>
<dbReference type="GO" id="GO:0005737">
    <property type="term" value="C:cytoplasm"/>
    <property type="evidence" value="ECO:0007669"/>
    <property type="project" value="TreeGrafter"/>
</dbReference>